<evidence type="ECO:0000313" key="2">
    <source>
        <dbReference type="Proteomes" id="UP000767327"/>
    </source>
</evidence>
<dbReference type="PROSITE" id="PS51257">
    <property type="entry name" value="PROKAR_LIPOPROTEIN"/>
    <property type="match status" value="1"/>
</dbReference>
<evidence type="ECO:0000313" key="1">
    <source>
        <dbReference type="EMBL" id="NLT78665.1"/>
    </source>
</evidence>
<dbReference type="Gene3D" id="3.40.190.10">
    <property type="entry name" value="Periplasmic binding protein-like II"/>
    <property type="match status" value="2"/>
</dbReference>
<dbReference type="InterPro" id="IPR050490">
    <property type="entry name" value="Bact_solute-bd_prot1"/>
</dbReference>
<dbReference type="RefSeq" id="WP_273171868.1">
    <property type="nucleotide sequence ID" value="NZ_JAAXZR010000001.1"/>
</dbReference>
<name>A0A971IAU6_9BIFI</name>
<organism evidence="1 2">
    <name type="scientific">Bifidobacterium crudilactis</name>
    <dbReference type="NCBI Taxonomy" id="327277"/>
    <lineage>
        <taxon>Bacteria</taxon>
        <taxon>Bacillati</taxon>
        <taxon>Actinomycetota</taxon>
        <taxon>Actinomycetes</taxon>
        <taxon>Bifidobacteriales</taxon>
        <taxon>Bifidobacteriaceae</taxon>
        <taxon>Bifidobacterium</taxon>
    </lineage>
</organism>
<dbReference type="PANTHER" id="PTHR43649:SF12">
    <property type="entry name" value="DIACETYLCHITOBIOSE BINDING PROTEIN DASA"/>
    <property type="match status" value="1"/>
</dbReference>
<dbReference type="Pfam" id="PF13416">
    <property type="entry name" value="SBP_bac_8"/>
    <property type="match status" value="1"/>
</dbReference>
<comment type="caution">
    <text evidence="1">The sequence shown here is derived from an EMBL/GenBank/DDBJ whole genome shotgun (WGS) entry which is preliminary data.</text>
</comment>
<dbReference type="EMBL" id="JAAXZR010000001">
    <property type="protein sequence ID" value="NLT78665.1"/>
    <property type="molecule type" value="Genomic_DNA"/>
</dbReference>
<dbReference type="InterPro" id="IPR006059">
    <property type="entry name" value="SBP"/>
</dbReference>
<reference evidence="1" key="2">
    <citation type="submission" date="2020-01" db="EMBL/GenBank/DDBJ databases">
        <authorList>
            <person name="Campanaro S."/>
        </authorList>
    </citation>
    <scope>NUCLEOTIDE SEQUENCE</scope>
    <source>
        <strain evidence="1">AS01afH2WH_6</strain>
    </source>
</reference>
<protein>
    <submittedName>
        <fullName evidence="1">ABC transporter substrate-binding protein</fullName>
    </submittedName>
</protein>
<gene>
    <name evidence="1" type="ORF">GXW98_00010</name>
</gene>
<proteinExistence type="predicted"/>
<dbReference type="SUPFAM" id="SSF53850">
    <property type="entry name" value="Periplasmic binding protein-like II"/>
    <property type="match status" value="1"/>
</dbReference>
<dbReference type="PANTHER" id="PTHR43649">
    <property type="entry name" value="ARABINOSE-BINDING PROTEIN-RELATED"/>
    <property type="match status" value="1"/>
</dbReference>
<dbReference type="Proteomes" id="UP000767327">
    <property type="component" value="Unassembled WGS sequence"/>
</dbReference>
<accession>A0A971IAU6</accession>
<reference evidence="1" key="1">
    <citation type="journal article" date="2020" name="Biotechnol. Biofuels">
        <title>New insights from the biogas microbiome by comprehensive genome-resolved metagenomics of nearly 1600 species originating from multiple anaerobic digesters.</title>
        <authorList>
            <person name="Campanaro S."/>
            <person name="Treu L."/>
            <person name="Rodriguez-R L.M."/>
            <person name="Kovalovszki A."/>
            <person name="Ziels R.M."/>
            <person name="Maus I."/>
            <person name="Zhu X."/>
            <person name="Kougias P.G."/>
            <person name="Basile A."/>
            <person name="Luo G."/>
            <person name="Schluter A."/>
            <person name="Konstantinidis K.T."/>
            <person name="Angelidaki I."/>
        </authorList>
    </citation>
    <scope>NUCLEOTIDE SEQUENCE</scope>
    <source>
        <strain evidence="1">AS01afH2WH_6</strain>
    </source>
</reference>
<dbReference type="AlphaFoldDB" id="A0A971IAU6"/>
<sequence length="452" mass="50133">MKNLKTIASAATAIIIGLGGLAGCGGGSASGDKGHVYYLNGKPEVVDQLKQLAEDYTKESGVQVDIQTAASGSYESTLTSELSKSNAPTMFTVAGYDEFAKYKQYLKPIQDTDVYKLMSDEGKANAHQDSDGVYTMPYAAEWYGIIYNKKIVNEYTSKSYALIHSDADITNYETLKKVAEDMQKHKDDLGIKAAFATPGLDSSDSYRFAAHMTRLPLFYEFRDADSTFEATIKGTYLKNYKDLFDLEMKNSPTEASLLSSKSYDDVTSEFALGEVAFYPNGIWAYSQIKNHEVADDDLGMLPYYMGIKGEEDYGTTSVYDASWAVNAKADEKDQQASLDFIKWMVSSKEGKEILSKEMGFSVPFTTFTDSDQPSNPLTTAARAYQKAGKNDVRSFPLPSPQWQEDLTSALTEYAQGTGTWAKFSSTFTEEWKSEWAHNKSELGLLPESQKFN</sequence>